<gene>
    <name evidence="4" type="ORF">UREG_00992</name>
</gene>
<feature type="region of interest" description="Disordered" evidence="2">
    <location>
        <begin position="389"/>
        <end position="414"/>
    </location>
</feature>
<dbReference type="Pfam" id="PF19270">
    <property type="entry name" value="FBO_C"/>
    <property type="match status" value="1"/>
</dbReference>
<dbReference type="eggNOG" id="KOG2997">
    <property type="taxonomic scope" value="Eukaryota"/>
</dbReference>
<dbReference type="GeneID" id="8441813"/>
<dbReference type="VEuPathDB" id="FungiDB:UREG_00992"/>
<dbReference type="FunCoup" id="C4JFH8">
    <property type="interactions" value="112"/>
</dbReference>
<dbReference type="HOGENOM" id="CLU_017706_0_0_1"/>
<dbReference type="GO" id="GO:0031146">
    <property type="term" value="P:SCF-dependent proteasomal ubiquitin-dependent protein catabolic process"/>
    <property type="evidence" value="ECO:0007669"/>
    <property type="project" value="TreeGrafter"/>
</dbReference>
<dbReference type="PROSITE" id="PS50181">
    <property type="entry name" value="FBOX"/>
    <property type="match status" value="1"/>
</dbReference>
<feature type="region of interest" description="Disordered" evidence="2">
    <location>
        <begin position="430"/>
        <end position="471"/>
    </location>
</feature>
<dbReference type="InParanoid" id="C4JFH8"/>
<feature type="compositionally biased region" description="Basic and acidic residues" evidence="2">
    <location>
        <begin position="1"/>
        <end position="10"/>
    </location>
</feature>
<dbReference type="AlphaFoldDB" id="C4JFH8"/>
<evidence type="ECO:0000256" key="2">
    <source>
        <dbReference type="SAM" id="MobiDB-lite"/>
    </source>
</evidence>
<dbReference type="OMA" id="SWSQVFQ"/>
<dbReference type="FunFam" id="1.20.1280.50:FF:000052">
    <property type="entry name" value="F-box protein (Pof7), putative"/>
    <property type="match status" value="1"/>
</dbReference>
<protein>
    <recommendedName>
        <fullName evidence="3">F-box domain-containing protein</fullName>
    </recommendedName>
</protein>
<evidence type="ECO:0000313" key="4">
    <source>
        <dbReference type="EMBL" id="EEP76143.1"/>
    </source>
</evidence>
<dbReference type="RefSeq" id="XP_002541476.1">
    <property type="nucleotide sequence ID" value="XM_002541430.1"/>
</dbReference>
<proteinExistence type="predicted"/>
<feature type="region of interest" description="Disordered" evidence="2">
    <location>
        <begin position="1"/>
        <end position="75"/>
    </location>
</feature>
<dbReference type="OrthoDB" id="2117972at2759"/>
<dbReference type="InterPro" id="IPR045464">
    <property type="entry name" value="Hrt3/FBXO9_C"/>
</dbReference>
<feature type="domain" description="F-box" evidence="3">
    <location>
        <begin position="205"/>
        <end position="255"/>
    </location>
</feature>
<keyword evidence="5" id="KW-1185">Reference proteome</keyword>
<dbReference type="STRING" id="336963.C4JFH8"/>
<evidence type="ECO:0000256" key="1">
    <source>
        <dbReference type="ARBA" id="ARBA00022786"/>
    </source>
</evidence>
<dbReference type="PANTHER" id="PTHR12874">
    <property type="entry name" value="F-BOX ONLY PROTEIN 48-RELATED"/>
    <property type="match status" value="1"/>
</dbReference>
<dbReference type="GO" id="GO:0019005">
    <property type="term" value="C:SCF ubiquitin ligase complex"/>
    <property type="evidence" value="ECO:0007669"/>
    <property type="project" value="TreeGrafter"/>
</dbReference>
<evidence type="ECO:0000259" key="3">
    <source>
        <dbReference type="PROSITE" id="PS50181"/>
    </source>
</evidence>
<organism evidence="4 5">
    <name type="scientific">Uncinocarpus reesii (strain UAMH 1704)</name>
    <dbReference type="NCBI Taxonomy" id="336963"/>
    <lineage>
        <taxon>Eukaryota</taxon>
        <taxon>Fungi</taxon>
        <taxon>Dikarya</taxon>
        <taxon>Ascomycota</taxon>
        <taxon>Pezizomycotina</taxon>
        <taxon>Eurotiomycetes</taxon>
        <taxon>Eurotiomycetidae</taxon>
        <taxon>Onygenales</taxon>
        <taxon>Onygenaceae</taxon>
        <taxon>Uncinocarpus</taxon>
    </lineage>
</organism>
<dbReference type="Proteomes" id="UP000002058">
    <property type="component" value="Unassembled WGS sequence"/>
</dbReference>
<dbReference type="InterPro" id="IPR036047">
    <property type="entry name" value="F-box-like_dom_sf"/>
</dbReference>
<name>C4JFH8_UNCRE</name>
<keyword evidence="1" id="KW-0833">Ubl conjugation pathway</keyword>
<dbReference type="InterPro" id="IPR001810">
    <property type="entry name" value="F-box_dom"/>
</dbReference>
<accession>C4JFH8</accession>
<dbReference type="GO" id="GO:0005737">
    <property type="term" value="C:cytoplasm"/>
    <property type="evidence" value="ECO:0007669"/>
    <property type="project" value="TreeGrafter"/>
</dbReference>
<dbReference type="EMBL" id="CH476615">
    <property type="protein sequence ID" value="EEP76143.1"/>
    <property type="molecule type" value="Genomic_DNA"/>
</dbReference>
<dbReference type="Pfam" id="PF12937">
    <property type="entry name" value="F-box-like"/>
    <property type="match status" value="1"/>
</dbReference>
<dbReference type="SUPFAM" id="SSF81383">
    <property type="entry name" value="F-box domain"/>
    <property type="match status" value="1"/>
</dbReference>
<dbReference type="PANTHER" id="PTHR12874:SF9">
    <property type="entry name" value="F-BOX ONLY PROTEIN 48"/>
    <property type="match status" value="1"/>
</dbReference>
<sequence length="548" mass="60892">MERSNQELESFRQQWLEEVSARARRPSQPPKPSAPNRSSAEPSRKRPPRHQAADREEEPEYREGSSPSGPSDYEALTAQTQSLAIAPADDDAFVLGAQKAPSSALEHFEEAAAKEAQGKLGDSLNLYRKAYKLDSRVDQAYRKKHFPPAAQAPGINPSNAPVTVPNTAHHSPGGPILSTPELLASFAHFPVPVADPIIEGAPPPPCPISTTPSEILGEILKQLALLDPASFARLALVCKRFAFLVAHEQPVWRRLCQGSEFGFGSMHYSFACDVEGRREYTFQPRYNPFPLGSTALQIPKPLSTWAQVFQTFPRIRFTGIYISTVNYTRPGAYSSFHNTSWDAPIHIVTYYRYLRFYPDGSLISLLTTTEPADVVRHISKENLETLKAPPSSYRHHQHQHSGAGPTAAPSANPIPTVAASALKGALKGRWHLSHPSPVKPADAPDSTEPPTPPASRHKNNTNSDSKHDPRDLFIETEGIDPKYTFTMHLSLRSTTTSYRGSTTNTSKNTKLIWKGFWSYNRLTDDWGEFTLRNDKAFVFRRVRGWGLN</sequence>
<reference evidence="5" key="1">
    <citation type="journal article" date="2009" name="Genome Res.">
        <title>Comparative genomic analyses of the human fungal pathogens Coccidioides and their relatives.</title>
        <authorList>
            <person name="Sharpton T.J."/>
            <person name="Stajich J.E."/>
            <person name="Rounsley S.D."/>
            <person name="Gardner M.J."/>
            <person name="Wortman J.R."/>
            <person name="Jordar V.S."/>
            <person name="Maiti R."/>
            <person name="Kodira C.D."/>
            <person name="Neafsey D.E."/>
            <person name="Zeng Q."/>
            <person name="Hung C.-Y."/>
            <person name="McMahan C."/>
            <person name="Muszewska A."/>
            <person name="Grynberg M."/>
            <person name="Mandel M.A."/>
            <person name="Kellner E.M."/>
            <person name="Barker B.M."/>
            <person name="Galgiani J.N."/>
            <person name="Orbach M.J."/>
            <person name="Kirkland T.N."/>
            <person name="Cole G.T."/>
            <person name="Henn M.R."/>
            <person name="Birren B.W."/>
            <person name="Taylor J.W."/>
        </authorList>
    </citation>
    <scope>NUCLEOTIDE SEQUENCE [LARGE SCALE GENOMIC DNA]</scope>
    <source>
        <strain evidence="5">UAMH 1704</strain>
    </source>
</reference>
<evidence type="ECO:0000313" key="5">
    <source>
        <dbReference type="Proteomes" id="UP000002058"/>
    </source>
</evidence>
<dbReference type="Gene3D" id="1.20.1280.50">
    <property type="match status" value="1"/>
</dbReference>
<dbReference type="KEGG" id="ure:UREG_00992"/>